<dbReference type="CDD" id="cd01651">
    <property type="entry name" value="RT_G2_intron"/>
    <property type="match status" value="1"/>
</dbReference>
<keyword evidence="2" id="KW-0808">Transferase</keyword>
<dbReference type="SUPFAM" id="SSF56672">
    <property type="entry name" value="DNA/RNA polymerases"/>
    <property type="match status" value="1"/>
</dbReference>
<dbReference type="GO" id="GO:0003964">
    <property type="term" value="F:RNA-directed DNA polymerase activity"/>
    <property type="evidence" value="ECO:0007669"/>
    <property type="project" value="UniProtKB-KW"/>
</dbReference>
<evidence type="ECO:0000259" key="1">
    <source>
        <dbReference type="Pfam" id="PF00078"/>
    </source>
</evidence>
<evidence type="ECO:0000313" key="3">
    <source>
        <dbReference type="Proteomes" id="UP001239167"/>
    </source>
</evidence>
<keyword evidence="2" id="KW-0695">RNA-directed DNA polymerase</keyword>
<protein>
    <submittedName>
        <fullName evidence="2">Group II intron reverse transcriptase/maturase</fullName>
    </submittedName>
</protein>
<keyword evidence="3" id="KW-1185">Reference proteome</keyword>
<sequence>MATLELAKENRVNLLEEILDRNNLNGAYAQVLRKKGTGGVDGMQVGDLKQWLKENKEKLLESLRKGKYIPQPVKRVEIPKPDGGIRKLGIPTVLDRLIRQAIAQVMTPIFEKIFSARSYGFRPGRNTQQAIKQAEAYYREGYTKVVGIDLAQYFDTVNHDMLINMVREEIKDERVIALIRRYLKSGVMEGGIVSPNRSGTPQGGKSITPVVEYLSDKVWPTVGEAQT</sequence>
<accession>A0ABT9Y888</accession>
<organism evidence="2 3">
    <name type="scientific">Pectinatus haikarae</name>
    <dbReference type="NCBI Taxonomy" id="349096"/>
    <lineage>
        <taxon>Bacteria</taxon>
        <taxon>Bacillati</taxon>
        <taxon>Bacillota</taxon>
        <taxon>Negativicutes</taxon>
        <taxon>Selenomonadales</taxon>
        <taxon>Selenomonadaceae</taxon>
        <taxon>Pectinatus</taxon>
    </lineage>
</organism>
<proteinExistence type="predicted"/>
<evidence type="ECO:0000313" key="2">
    <source>
        <dbReference type="EMBL" id="MDQ0204049.1"/>
    </source>
</evidence>
<dbReference type="Proteomes" id="UP001239167">
    <property type="component" value="Unassembled WGS sequence"/>
</dbReference>
<reference evidence="2 3" key="1">
    <citation type="submission" date="2023-07" db="EMBL/GenBank/DDBJ databases">
        <title>Genomic Encyclopedia of Type Strains, Phase IV (KMG-IV): sequencing the most valuable type-strain genomes for metagenomic binning, comparative biology and taxonomic classification.</title>
        <authorList>
            <person name="Goeker M."/>
        </authorList>
    </citation>
    <scope>NUCLEOTIDE SEQUENCE [LARGE SCALE GENOMIC DNA]</scope>
    <source>
        <strain evidence="2 3">DSM 16980</strain>
    </source>
</reference>
<keyword evidence="2" id="KW-0548">Nucleotidyltransferase</keyword>
<dbReference type="PANTHER" id="PTHR34047:SF8">
    <property type="entry name" value="PROTEIN YKFC"/>
    <property type="match status" value="1"/>
</dbReference>
<dbReference type="InterPro" id="IPR000477">
    <property type="entry name" value="RT_dom"/>
</dbReference>
<feature type="domain" description="Reverse transcriptase" evidence="1">
    <location>
        <begin position="78"/>
        <end position="205"/>
    </location>
</feature>
<dbReference type="Pfam" id="PF00078">
    <property type="entry name" value="RVT_1"/>
    <property type="match status" value="1"/>
</dbReference>
<gene>
    <name evidence="2" type="ORF">J2S01_001771</name>
</gene>
<name>A0ABT9Y888_9FIRM</name>
<dbReference type="InterPro" id="IPR043502">
    <property type="entry name" value="DNA/RNA_pol_sf"/>
</dbReference>
<dbReference type="EMBL" id="JAUSUE010000012">
    <property type="protein sequence ID" value="MDQ0204049.1"/>
    <property type="molecule type" value="Genomic_DNA"/>
</dbReference>
<dbReference type="InterPro" id="IPR051083">
    <property type="entry name" value="GrpII_Intron_Splice-Mob/Def"/>
</dbReference>
<dbReference type="RefSeq" id="WP_307224197.1">
    <property type="nucleotide sequence ID" value="NZ_CP116940.1"/>
</dbReference>
<dbReference type="PANTHER" id="PTHR34047">
    <property type="entry name" value="NUCLEAR INTRON MATURASE 1, MITOCHONDRIAL-RELATED"/>
    <property type="match status" value="1"/>
</dbReference>
<comment type="caution">
    <text evidence="2">The sequence shown here is derived from an EMBL/GenBank/DDBJ whole genome shotgun (WGS) entry which is preliminary data.</text>
</comment>